<proteinExistence type="predicted"/>
<dbReference type="EMBL" id="MCFG01000052">
    <property type="protein sequence ID" value="ORX84431.1"/>
    <property type="molecule type" value="Genomic_DNA"/>
</dbReference>
<protein>
    <submittedName>
        <fullName evidence="1">Uncharacterized protein</fullName>
    </submittedName>
</protein>
<comment type="caution">
    <text evidence="1">The sequence shown here is derived from an EMBL/GenBank/DDBJ whole genome shotgun (WGS) entry which is preliminary data.</text>
</comment>
<dbReference type="AlphaFoldDB" id="A0A1Y1XF76"/>
<name>A0A1Y1XF76_9FUNG</name>
<dbReference type="OrthoDB" id="10596865at2759"/>
<reference evidence="1 2" key="2">
    <citation type="submission" date="2016-08" db="EMBL/GenBank/DDBJ databases">
        <title>Pervasive Adenine N6-methylation of Active Genes in Fungi.</title>
        <authorList>
            <consortium name="DOE Joint Genome Institute"/>
            <person name="Mondo S.J."/>
            <person name="Dannebaum R.O."/>
            <person name="Kuo R.C."/>
            <person name="Labutti K."/>
            <person name="Haridas S."/>
            <person name="Kuo A."/>
            <person name="Salamov A."/>
            <person name="Ahrendt S.R."/>
            <person name="Lipzen A."/>
            <person name="Sullivan W."/>
            <person name="Andreopoulos W.B."/>
            <person name="Clum A."/>
            <person name="Lindquist E."/>
            <person name="Daum C."/>
            <person name="Ramamoorthy G.K."/>
            <person name="Gryganskyi A."/>
            <person name="Culley D."/>
            <person name="Magnuson J.K."/>
            <person name="James T.Y."/>
            <person name="O'Malley M.A."/>
            <person name="Stajich J.E."/>
            <person name="Spatafora J.W."/>
            <person name="Visel A."/>
            <person name="Grigoriev I.V."/>
        </authorList>
    </citation>
    <scope>NUCLEOTIDE SEQUENCE [LARGE SCALE GENOMIC DNA]</scope>
    <source>
        <strain evidence="1 2">S4</strain>
    </source>
</reference>
<keyword evidence="2" id="KW-1185">Reference proteome</keyword>
<evidence type="ECO:0000313" key="1">
    <source>
        <dbReference type="EMBL" id="ORX84431.1"/>
    </source>
</evidence>
<reference evidence="1 2" key="1">
    <citation type="submission" date="2016-08" db="EMBL/GenBank/DDBJ databases">
        <title>A Parts List for Fungal Cellulosomes Revealed by Comparative Genomics.</title>
        <authorList>
            <consortium name="DOE Joint Genome Institute"/>
            <person name="Haitjema C.H."/>
            <person name="Gilmore S.P."/>
            <person name="Henske J.K."/>
            <person name="Solomon K.V."/>
            <person name="De Groot R."/>
            <person name="Kuo A."/>
            <person name="Mondo S.J."/>
            <person name="Salamov A.A."/>
            <person name="Labutti K."/>
            <person name="Zhao Z."/>
            <person name="Chiniquy J."/>
            <person name="Barry K."/>
            <person name="Brewer H.M."/>
            <person name="Purvine S.O."/>
            <person name="Wright A.T."/>
            <person name="Boxma B."/>
            <person name="Van Alen T."/>
            <person name="Hackstein J.H."/>
            <person name="Baker S.E."/>
            <person name="Grigoriev I.V."/>
            <person name="O'Malley M.A."/>
        </authorList>
    </citation>
    <scope>NUCLEOTIDE SEQUENCE [LARGE SCALE GENOMIC DNA]</scope>
    <source>
        <strain evidence="1 2">S4</strain>
    </source>
</reference>
<evidence type="ECO:0000313" key="2">
    <source>
        <dbReference type="Proteomes" id="UP000193944"/>
    </source>
</evidence>
<sequence>MANTILIIGDENGRLVKEMDENDNLIPVSVKVSINGEDHLLNIKDVISNLKNLETSAKYTEQFKNTYDENSDDTHQKNIQLMYMHYKFVYYYRH</sequence>
<dbReference type="Proteomes" id="UP000193944">
    <property type="component" value="Unassembled WGS sequence"/>
</dbReference>
<organism evidence="1 2">
    <name type="scientific">Anaeromyces robustus</name>
    <dbReference type="NCBI Taxonomy" id="1754192"/>
    <lineage>
        <taxon>Eukaryota</taxon>
        <taxon>Fungi</taxon>
        <taxon>Fungi incertae sedis</taxon>
        <taxon>Chytridiomycota</taxon>
        <taxon>Chytridiomycota incertae sedis</taxon>
        <taxon>Neocallimastigomycetes</taxon>
        <taxon>Neocallimastigales</taxon>
        <taxon>Neocallimastigaceae</taxon>
        <taxon>Anaeromyces</taxon>
    </lineage>
</organism>
<gene>
    <name evidence="1" type="ORF">BCR32DRAFT_277128</name>
</gene>
<accession>A0A1Y1XF76</accession>